<evidence type="ECO:0000256" key="1">
    <source>
        <dbReference type="SAM" id="MobiDB-lite"/>
    </source>
</evidence>
<keyword evidence="3" id="KW-1185">Reference proteome</keyword>
<evidence type="ECO:0000313" key="3">
    <source>
        <dbReference type="Proteomes" id="UP000630097"/>
    </source>
</evidence>
<feature type="compositionally biased region" description="Basic and acidic residues" evidence="1">
    <location>
        <begin position="443"/>
        <end position="455"/>
    </location>
</feature>
<protein>
    <submittedName>
        <fullName evidence="2">Uncharacterized protein</fullName>
    </submittedName>
</protein>
<dbReference type="Proteomes" id="UP000630097">
    <property type="component" value="Unassembled WGS sequence"/>
</dbReference>
<dbReference type="AlphaFoldDB" id="A0A8J3PYV2"/>
<organism evidence="2 3">
    <name type="scientific">Planotetraspora kaengkrachanensis</name>
    <dbReference type="NCBI Taxonomy" id="575193"/>
    <lineage>
        <taxon>Bacteria</taxon>
        <taxon>Bacillati</taxon>
        <taxon>Actinomycetota</taxon>
        <taxon>Actinomycetes</taxon>
        <taxon>Streptosporangiales</taxon>
        <taxon>Streptosporangiaceae</taxon>
        <taxon>Planotetraspora</taxon>
    </lineage>
</organism>
<accession>A0A8J3PYV2</accession>
<reference evidence="2 3" key="1">
    <citation type="submission" date="2021-01" db="EMBL/GenBank/DDBJ databases">
        <title>Whole genome shotgun sequence of Planotetraspora kaengkrachanensis NBRC 104272.</title>
        <authorList>
            <person name="Komaki H."/>
            <person name="Tamura T."/>
        </authorList>
    </citation>
    <scope>NUCLEOTIDE SEQUENCE [LARGE SCALE GENOMIC DNA]</scope>
    <source>
        <strain evidence="2 3">NBRC 104272</strain>
    </source>
</reference>
<sequence>MERDVRALVGDPRWMTLPPVVRAQVMAQRMLETPDGSRWLFGAHARWHRFGPADGRWHLSAPPSHTGVRSAARVVPPPPAIPPLPLPAGPDFAYERGSTQAFVGPDVPEGITEGIRAMLQAQRGLRRDDFPLPPEGFHGMFARDVTSPVAAVWGTVMWCAYAPAFDGNEILLSMFGEFLARPLPGDDWVRWLPPTSLDALVALYAERMAAGAARAGLHLVRLMTDTAAVLRADARFRPRAEALIAMAEPILAQPWLDHHALAGGAVRQAWLSRCPPRLLGATLTETSPGEHFRHSLYDLVESLSFTTARGADPRAAAAALLAADLHGRFAGAPAAADAVNLLYAWMDEESRHQLYVTLTDPSHPLRGFWPARGALPPALVPPDRRAAAALLGAAYATGLAWCRLTWTAPPSSGFAASSAVVPFLMHQRDDPFPAGGPGSVGSPHDHGRLPDRAWQ</sequence>
<comment type="caution">
    <text evidence="2">The sequence shown here is derived from an EMBL/GenBank/DDBJ whole genome shotgun (WGS) entry which is preliminary data.</text>
</comment>
<gene>
    <name evidence="2" type="ORF">Pka01_67710</name>
</gene>
<feature type="region of interest" description="Disordered" evidence="1">
    <location>
        <begin position="431"/>
        <end position="455"/>
    </location>
</feature>
<proteinExistence type="predicted"/>
<evidence type="ECO:0000313" key="2">
    <source>
        <dbReference type="EMBL" id="GIG83644.1"/>
    </source>
</evidence>
<name>A0A8J3PYV2_9ACTN</name>
<dbReference type="EMBL" id="BONV01000042">
    <property type="protein sequence ID" value="GIG83644.1"/>
    <property type="molecule type" value="Genomic_DNA"/>
</dbReference>